<evidence type="ECO:0000313" key="14">
    <source>
        <dbReference type="Proteomes" id="UP000092213"/>
    </source>
</evidence>
<evidence type="ECO:0000256" key="10">
    <source>
        <dbReference type="PIRNR" id="PIRNR001394"/>
    </source>
</evidence>
<evidence type="ECO:0000256" key="1">
    <source>
        <dbReference type="ARBA" id="ARBA00000929"/>
    </source>
</evidence>
<protein>
    <recommendedName>
        <fullName evidence="10">Fumarate hydratase class I</fullName>
        <ecNumber evidence="10">4.2.1.2</ecNumber>
    </recommendedName>
</protein>
<dbReference type="NCBIfam" id="TIGR00722">
    <property type="entry name" value="ttdA_fumA_fumB"/>
    <property type="match status" value="1"/>
</dbReference>
<evidence type="ECO:0000256" key="3">
    <source>
        <dbReference type="ARBA" id="ARBA00008876"/>
    </source>
</evidence>
<evidence type="ECO:0000313" key="13">
    <source>
        <dbReference type="EMBL" id="ANN72094.1"/>
    </source>
</evidence>
<dbReference type="GO" id="GO:0004333">
    <property type="term" value="F:fumarate hydratase activity"/>
    <property type="evidence" value="ECO:0007669"/>
    <property type="project" value="UniProtKB-UniRule"/>
</dbReference>
<feature type="domain" description="Fe-S hydro-lyase tartrate dehydratase beta-type catalytic" evidence="12">
    <location>
        <begin position="293"/>
        <end position="493"/>
    </location>
</feature>
<keyword evidence="8 10" id="KW-0411">Iron-sulfur</keyword>
<dbReference type="Pfam" id="PF05681">
    <property type="entry name" value="Fumerase"/>
    <property type="match status" value="1"/>
</dbReference>
<dbReference type="PANTHER" id="PTHR43351">
    <property type="entry name" value="L(+)-TARTRATE DEHYDRATASE SUBUNIT BETA"/>
    <property type="match status" value="1"/>
</dbReference>
<dbReference type="AlphaFoldDB" id="A0A193FYM2"/>
<comment type="function">
    <text evidence="10">Catalyzes the reversible hydration of fumarate to (S)-malate.</text>
</comment>
<dbReference type="EC" id="4.2.1.2" evidence="10"/>
<keyword evidence="9 10" id="KW-0456">Lyase</keyword>
<keyword evidence="6 10" id="KW-0479">Metal-binding</keyword>
<dbReference type="SUPFAM" id="SSF117457">
    <property type="entry name" value="FumA C-terminal domain-like"/>
    <property type="match status" value="1"/>
</dbReference>
<comment type="catalytic activity">
    <reaction evidence="1 10">
        <text>(S)-malate = fumarate + H2O</text>
        <dbReference type="Rhea" id="RHEA:12460"/>
        <dbReference type="ChEBI" id="CHEBI:15377"/>
        <dbReference type="ChEBI" id="CHEBI:15589"/>
        <dbReference type="ChEBI" id="CHEBI:29806"/>
        <dbReference type="EC" id="4.2.1.2"/>
    </reaction>
</comment>
<dbReference type="GO" id="GO:0046872">
    <property type="term" value="F:metal ion binding"/>
    <property type="evidence" value="ECO:0007669"/>
    <property type="project" value="UniProtKB-UniRule"/>
</dbReference>
<reference evidence="13 14" key="1">
    <citation type="submission" date="2016-06" db="EMBL/GenBank/DDBJ databases">
        <title>Complete genome sequences of Bordetella bronchialis and Bordetella flabilis.</title>
        <authorList>
            <person name="LiPuma J.J."/>
            <person name="Spilker T."/>
        </authorList>
    </citation>
    <scope>NUCLEOTIDE SEQUENCE [LARGE SCALE GENOMIC DNA]</scope>
    <source>
        <strain evidence="13 14">AU17976</strain>
    </source>
</reference>
<evidence type="ECO:0000256" key="8">
    <source>
        <dbReference type="ARBA" id="ARBA00023014"/>
    </source>
</evidence>
<dbReference type="EMBL" id="CP016171">
    <property type="protein sequence ID" value="ANN72094.1"/>
    <property type="molecule type" value="Genomic_DNA"/>
</dbReference>
<organism evidence="13 14">
    <name type="scientific">Bordetella bronchialis</name>
    <dbReference type="NCBI Taxonomy" id="463025"/>
    <lineage>
        <taxon>Bacteria</taxon>
        <taxon>Pseudomonadati</taxon>
        <taxon>Pseudomonadota</taxon>
        <taxon>Betaproteobacteria</taxon>
        <taxon>Burkholderiales</taxon>
        <taxon>Alcaligenaceae</taxon>
        <taxon>Bordetella</taxon>
    </lineage>
</organism>
<evidence type="ECO:0000256" key="9">
    <source>
        <dbReference type="ARBA" id="ARBA00023239"/>
    </source>
</evidence>
<dbReference type="PANTHER" id="PTHR43351:SF2">
    <property type="entry name" value="L(+)-TARTRATE DEHYDRATASE SUBUNIT BETA-RELATED"/>
    <property type="match status" value="1"/>
</dbReference>
<proteinExistence type="inferred from homology"/>
<dbReference type="InterPro" id="IPR036660">
    <property type="entry name" value="Fe-S_hydroAse_TtdB_cat_sf"/>
</dbReference>
<name>A0A193FYM2_9BORD</name>
<dbReference type="InterPro" id="IPR004647">
    <property type="entry name" value="Fe-S_hydro-lyase_TtdB-typ_cat"/>
</dbReference>
<evidence type="ECO:0000256" key="7">
    <source>
        <dbReference type="ARBA" id="ARBA00023004"/>
    </source>
</evidence>
<feature type="domain" description="Fe-S hydro-lyase tartrate dehydratase alpha-type catalytic" evidence="11">
    <location>
        <begin position="12"/>
        <end position="287"/>
    </location>
</feature>
<evidence type="ECO:0000256" key="6">
    <source>
        <dbReference type="ARBA" id="ARBA00022723"/>
    </source>
</evidence>
<dbReference type="RefSeq" id="WP_066669588.1">
    <property type="nucleotide sequence ID" value="NZ_CP016171.1"/>
</dbReference>
<comment type="cofactor">
    <cofactor evidence="2 10">
        <name>[4Fe-4S] cluster</name>
        <dbReference type="ChEBI" id="CHEBI:49883"/>
    </cofactor>
</comment>
<sequence>MRDIHAEDIVTSIADALQFVSYYHPADFVRALRRAHDAETRPAARNAMLQLLINSRLSARAHRPICQDTGVVHVYARLGMDARVVGEPGSPTPTLQSLANRAVARAYGWPDNPLRASVIRDPLGKRANTRDNTPAILHVELVEGEGLHLTVAAKGGGGDVKARYTMLNPSDSVADWVVAQLPGMGAGWCPPGSLGIGVGGSPEQAMFNAKRALFAPIDIDELRARGAATAAEALRLELYERINALGIGAQGLGGDLTVLDVKVAEAPTHAALQAVAMVPNCAATRFVSFELDGSGPARLEPPDPALWDGLPDALPLDEGRRVDLDTLTRQDVARWRAGETLLLSGTLLTARDAAHKRLADMLDRGEPLPVDLRDRAIYYVGPVDPVAGEAVGPAGPTTSNRMDKFMRALMSRTGLLLTIGKAERGPQAAAAIRQAGGAYLIAVGGAAYLVSQAVRSARVVAFADLGMEAIYEFQVRDMPVTVALDARGGSVHEFAIYNAPSQTHGKVAPSDGAALR</sequence>
<evidence type="ECO:0000256" key="2">
    <source>
        <dbReference type="ARBA" id="ARBA00001966"/>
    </source>
</evidence>
<dbReference type="Pfam" id="PF05683">
    <property type="entry name" value="Fumerase_C"/>
    <property type="match status" value="1"/>
</dbReference>
<dbReference type="InterPro" id="IPR011167">
    <property type="entry name" value="Fe_dep_fumarate_hydratase"/>
</dbReference>
<dbReference type="InterPro" id="IPR004646">
    <property type="entry name" value="Fe-S_hydro-lyase_TtdA-typ_cat"/>
</dbReference>
<dbReference type="GO" id="GO:0051539">
    <property type="term" value="F:4 iron, 4 sulfur cluster binding"/>
    <property type="evidence" value="ECO:0007669"/>
    <property type="project" value="UniProtKB-UniRule"/>
</dbReference>
<dbReference type="Gene3D" id="3.20.130.10">
    <property type="entry name" value="Fe-S hydro-lyase, tartrate dehydratase beta-type, catalytic domain"/>
    <property type="match status" value="1"/>
</dbReference>
<dbReference type="PIRSF" id="PIRSF001394">
    <property type="entry name" value="Fe_dep_fumar_hy"/>
    <property type="match status" value="1"/>
</dbReference>
<comment type="subunit">
    <text evidence="4 10">Homodimer.</text>
</comment>
<evidence type="ECO:0000259" key="11">
    <source>
        <dbReference type="Pfam" id="PF05681"/>
    </source>
</evidence>
<dbReference type="Proteomes" id="UP000092213">
    <property type="component" value="Chromosome"/>
</dbReference>
<keyword evidence="5 10" id="KW-0004">4Fe-4S</keyword>
<dbReference type="GO" id="GO:0006091">
    <property type="term" value="P:generation of precursor metabolites and energy"/>
    <property type="evidence" value="ECO:0007669"/>
    <property type="project" value="InterPro"/>
</dbReference>
<dbReference type="NCBIfam" id="TIGR00723">
    <property type="entry name" value="ttdB_fumA_fumB"/>
    <property type="match status" value="1"/>
</dbReference>
<gene>
    <name evidence="13" type="ORF">BAU08_12775</name>
</gene>
<evidence type="ECO:0000256" key="4">
    <source>
        <dbReference type="ARBA" id="ARBA00011738"/>
    </source>
</evidence>
<dbReference type="STRING" id="463025.BAU08_12775"/>
<evidence type="ECO:0000256" key="5">
    <source>
        <dbReference type="ARBA" id="ARBA00022485"/>
    </source>
</evidence>
<comment type="similarity">
    <text evidence="3 10">Belongs to the class-I fumarase family.</text>
</comment>
<evidence type="ECO:0000259" key="12">
    <source>
        <dbReference type="Pfam" id="PF05683"/>
    </source>
</evidence>
<accession>A0A193FYM2</accession>
<keyword evidence="7 10" id="KW-0408">Iron</keyword>